<evidence type="ECO:0000259" key="4">
    <source>
        <dbReference type="PROSITE" id="PS50106"/>
    </source>
</evidence>
<feature type="compositionally biased region" description="Low complexity" evidence="2">
    <location>
        <begin position="266"/>
        <end position="280"/>
    </location>
</feature>
<feature type="domain" description="SAM" evidence="3">
    <location>
        <begin position="93"/>
        <end position="156"/>
    </location>
</feature>
<protein>
    <recommendedName>
        <fullName evidence="7">PDZ domain-containing protein</fullName>
    </recommendedName>
</protein>
<dbReference type="InterPro" id="IPR001478">
    <property type="entry name" value="PDZ"/>
</dbReference>
<proteinExistence type="predicted"/>
<dbReference type="InterPro" id="IPR001660">
    <property type="entry name" value="SAM"/>
</dbReference>
<feature type="region of interest" description="Disordered" evidence="2">
    <location>
        <begin position="201"/>
        <end position="281"/>
    </location>
</feature>
<evidence type="ECO:0000256" key="2">
    <source>
        <dbReference type="SAM" id="MobiDB-lite"/>
    </source>
</evidence>
<keyword evidence="1" id="KW-0175">Coiled coil</keyword>
<dbReference type="SUPFAM" id="SSF47769">
    <property type="entry name" value="SAM/Pointed domain"/>
    <property type="match status" value="1"/>
</dbReference>
<organism evidence="5 6">
    <name type="scientific">Sinanodonta woodiana</name>
    <name type="common">Chinese pond mussel</name>
    <name type="synonym">Anodonta woodiana</name>
    <dbReference type="NCBI Taxonomy" id="1069815"/>
    <lineage>
        <taxon>Eukaryota</taxon>
        <taxon>Metazoa</taxon>
        <taxon>Spiralia</taxon>
        <taxon>Lophotrochozoa</taxon>
        <taxon>Mollusca</taxon>
        <taxon>Bivalvia</taxon>
        <taxon>Autobranchia</taxon>
        <taxon>Heteroconchia</taxon>
        <taxon>Palaeoheterodonta</taxon>
        <taxon>Unionida</taxon>
        <taxon>Unionoidea</taxon>
        <taxon>Unionidae</taxon>
        <taxon>Unioninae</taxon>
        <taxon>Sinanodonta</taxon>
    </lineage>
</organism>
<name>A0ABD3V8V2_SINWO</name>
<evidence type="ECO:0000256" key="1">
    <source>
        <dbReference type="SAM" id="Coils"/>
    </source>
</evidence>
<dbReference type="EMBL" id="JBJQND010000013">
    <property type="protein sequence ID" value="KAL3858017.1"/>
    <property type="molecule type" value="Genomic_DNA"/>
</dbReference>
<feature type="region of interest" description="Disordered" evidence="2">
    <location>
        <begin position="68"/>
        <end position="87"/>
    </location>
</feature>
<dbReference type="SUPFAM" id="SSF50156">
    <property type="entry name" value="PDZ domain-like"/>
    <property type="match status" value="1"/>
</dbReference>
<feature type="compositionally biased region" description="Low complexity" evidence="2">
    <location>
        <begin position="201"/>
        <end position="218"/>
    </location>
</feature>
<dbReference type="PROSITE" id="PS50106">
    <property type="entry name" value="PDZ"/>
    <property type="match status" value="1"/>
</dbReference>
<dbReference type="PROSITE" id="PS50105">
    <property type="entry name" value="SAM_DOMAIN"/>
    <property type="match status" value="1"/>
</dbReference>
<feature type="domain" description="PDZ" evidence="4">
    <location>
        <begin position="303"/>
        <end position="385"/>
    </location>
</feature>
<gene>
    <name evidence="5" type="ORF">ACJMK2_012633</name>
</gene>
<accession>A0ABD3V8V2</accession>
<dbReference type="InterPro" id="IPR013761">
    <property type="entry name" value="SAM/pointed_sf"/>
</dbReference>
<evidence type="ECO:0000259" key="3">
    <source>
        <dbReference type="PROSITE" id="PS50105"/>
    </source>
</evidence>
<feature type="coiled-coil region" evidence="1">
    <location>
        <begin position="443"/>
        <end position="484"/>
    </location>
</feature>
<dbReference type="AlphaFoldDB" id="A0ABD3V8V2"/>
<feature type="coiled-coil region" evidence="1">
    <location>
        <begin position="24"/>
        <end position="55"/>
    </location>
</feature>
<keyword evidence="6" id="KW-1185">Reference proteome</keyword>
<dbReference type="Gene3D" id="2.30.42.10">
    <property type="match status" value="1"/>
</dbReference>
<dbReference type="PANTHER" id="PTHR12573:SF4">
    <property type="entry name" value="AT09986P-RELATED"/>
    <property type="match status" value="1"/>
</dbReference>
<comment type="caution">
    <text evidence="5">The sequence shown here is derived from an EMBL/GenBank/DDBJ whole genome shotgun (WGS) entry which is preliminary data.</text>
</comment>
<feature type="compositionally biased region" description="Polar residues" evidence="2">
    <location>
        <begin position="240"/>
        <end position="258"/>
    </location>
</feature>
<dbReference type="InterPro" id="IPR036034">
    <property type="entry name" value="PDZ_sf"/>
</dbReference>
<evidence type="ECO:0008006" key="7">
    <source>
        <dbReference type="Google" id="ProtNLM"/>
    </source>
</evidence>
<evidence type="ECO:0000313" key="5">
    <source>
        <dbReference type="EMBL" id="KAL3858017.1"/>
    </source>
</evidence>
<sequence>MTSNEDPEPSLKALKKMSIKRQTLECATETFESSLEQLQRIKEDQDIKINESLNDLQREQEVVRTLLGKKRNSKSKSSETDSDEREVEQIRGWTTADVIRWQQKRGLNKFIFMFQRHHVTGEDLCDLNLPFLNDYEHITVEEREVLLGEIYALLNPKPKCVNQEDLSKIKSPAQREKYLAAIQLAQPVGVILRSSSVQVLATSEHPPTTSSSHSSPAAKPRHKSESNATSLQFSAKPYDKNSSQISQTCKSPTLSTNLDQKRDSVSSDSNSSTSTERSTTAKIRGIHSLFESCLKAGTSCIKYIELERQVDGNLSFVLNINSRGHVTVKSVSDLVQGKLQEGDRVIEVNGKVLGNLSLVQEDVETSLQKLLDRQDSMQLVVVRNIDKQNGSIPESESIENTNSDEWRWNKMRSLLVKMMNEDTESGWNELEISVQKDQKVTDRYTLESEIKKLKEQIKCLEQKNENLQQELDSKTLDLQEAEDGRDHAISKLHEVTKERVTKSSRSRGGSEYYSMTMESLNVQSASKEEVVDCLKEIVKEASRQKWYLDHLISVVIEEAPWMLEEVDADIDSLTITDQSEEFC</sequence>
<dbReference type="Proteomes" id="UP001634394">
    <property type="component" value="Unassembled WGS sequence"/>
</dbReference>
<dbReference type="Gene3D" id="1.10.150.50">
    <property type="entry name" value="Transcription Factor, Ets-1"/>
    <property type="match status" value="1"/>
</dbReference>
<evidence type="ECO:0000313" key="6">
    <source>
        <dbReference type="Proteomes" id="UP001634394"/>
    </source>
</evidence>
<dbReference type="PANTHER" id="PTHR12573">
    <property type="entry name" value="AT09986P-RELATED"/>
    <property type="match status" value="1"/>
</dbReference>
<reference evidence="5 6" key="1">
    <citation type="submission" date="2024-11" db="EMBL/GenBank/DDBJ databases">
        <title>Chromosome-level genome assembly of the freshwater bivalve Anodonta woodiana.</title>
        <authorList>
            <person name="Chen X."/>
        </authorList>
    </citation>
    <scope>NUCLEOTIDE SEQUENCE [LARGE SCALE GENOMIC DNA]</scope>
    <source>
        <strain evidence="5">MN2024</strain>
        <tissue evidence="5">Gills</tissue>
    </source>
</reference>